<gene>
    <name evidence="1" type="ORF">M419DRAFT_119982</name>
</gene>
<accession>A0A024S3X1</accession>
<dbReference type="AlphaFoldDB" id="A0A024S3X1"/>
<dbReference type="Proteomes" id="UP000024376">
    <property type="component" value="Unassembled WGS sequence"/>
</dbReference>
<dbReference type="HOGENOM" id="CLU_2795760_0_0_1"/>
<reference evidence="2" key="1">
    <citation type="journal article" date="2013" name="Ind. Biotechnol.">
        <title>Comparative genomics analysis of Trichoderma reesei strains.</title>
        <authorList>
            <person name="Koike H."/>
            <person name="Aerts A."/>
            <person name="LaButti K."/>
            <person name="Grigoriev I.V."/>
            <person name="Baker S.E."/>
        </authorList>
    </citation>
    <scope>NUCLEOTIDE SEQUENCE [LARGE SCALE GENOMIC DNA]</scope>
    <source>
        <strain evidence="2">ATCC 56765 / BCRC 32924 / NRRL 11460 / Rut C-30</strain>
    </source>
</reference>
<evidence type="ECO:0000313" key="1">
    <source>
        <dbReference type="EMBL" id="ETS00024.1"/>
    </source>
</evidence>
<dbReference type="KEGG" id="trr:M419DRAFT_119982"/>
<protein>
    <submittedName>
        <fullName evidence="1">Uncharacterized protein</fullName>
    </submittedName>
</protein>
<organism evidence="1 2">
    <name type="scientific">Hypocrea jecorina (strain ATCC 56765 / BCRC 32924 / NRRL 11460 / Rut C-30)</name>
    <name type="common">Trichoderma reesei</name>
    <dbReference type="NCBI Taxonomy" id="1344414"/>
    <lineage>
        <taxon>Eukaryota</taxon>
        <taxon>Fungi</taxon>
        <taxon>Dikarya</taxon>
        <taxon>Ascomycota</taxon>
        <taxon>Pezizomycotina</taxon>
        <taxon>Sordariomycetes</taxon>
        <taxon>Hypocreomycetidae</taxon>
        <taxon>Hypocreales</taxon>
        <taxon>Hypocreaceae</taxon>
        <taxon>Trichoderma</taxon>
    </lineage>
</organism>
<evidence type="ECO:0000313" key="2">
    <source>
        <dbReference type="Proteomes" id="UP000024376"/>
    </source>
</evidence>
<sequence>MIVPRAFILRRIAPGGCPPCCASLLHMLRMTPRPASGPRMVLLSSPGRRAAAMHGTAGRRILFDESKL</sequence>
<name>A0A024S3X1_HYPJR</name>
<proteinExistence type="predicted"/>
<dbReference type="EMBL" id="KI911154">
    <property type="protein sequence ID" value="ETS00024.1"/>
    <property type="molecule type" value="Genomic_DNA"/>
</dbReference>